<dbReference type="Proteomes" id="UP000887574">
    <property type="component" value="Unplaced"/>
</dbReference>
<organism evidence="1 2">
    <name type="scientific">Ditylenchus dipsaci</name>
    <dbReference type="NCBI Taxonomy" id="166011"/>
    <lineage>
        <taxon>Eukaryota</taxon>
        <taxon>Metazoa</taxon>
        <taxon>Ecdysozoa</taxon>
        <taxon>Nematoda</taxon>
        <taxon>Chromadorea</taxon>
        <taxon>Rhabditida</taxon>
        <taxon>Tylenchina</taxon>
        <taxon>Tylenchomorpha</taxon>
        <taxon>Sphaerularioidea</taxon>
        <taxon>Anguinidae</taxon>
        <taxon>Anguininae</taxon>
        <taxon>Ditylenchus</taxon>
    </lineage>
</organism>
<dbReference type="WBParaSite" id="jg11785">
    <property type="protein sequence ID" value="jg11785"/>
    <property type="gene ID" value="jg11785"/>
</dbReference>
<protein>
    <submittedName>
        <fullName evidence="2">MULE transposase domain-containing protein</fullName>
    </submittedName>
</protein>
<name>A0A915CR83_9BILA</name>
<reference evidence="2" key="1">
    <citation type="submission" date="2022-11" db="UniProtKB">
        <authorList>
            <consortium name="WormBaseParasite"/>
        </authorList>
    </citation>
    <scope>IDENTIFICATION</scope>
</reference>
<dbReference type="AlphaFoldDB" id="A0A915CR83"/>
<evidence type="ECO:0000313" key="2">
    <source>
        <dbReference type="WBParaSite" id="jg11785"/>
    </source>
</evidence>
<proteinExistence type="predicted"/>
<accession>A0A915CR83</accession>
<keyword evidence="1" id="KW-1185">Reference proteome</keyword>
<evidence type="ECO:0000313" key="1">
    <source>
        <dbReference type="Proteomes" id="UP000887574"/>
    </source>
</evidence>
<sequence>MSCRRRQERRQEQPIKTLKFNLMTNEFTESVEGYNHLAKCVPKVLSQVKGVNVRRSIQAEMATGIKEKPASARVRIDNRVLSEYGRNKDFATIRSAACGNVRATQEGLARAKRKKFPNIRTYKELLAKENQAMHFTLRGMNAKFGDEHFEEKLLLYGDEDLLLFGSPGQLNLLRNCENIICDGTYKYAPDGSLQIYRIFGLVRGSHSTPLVTVLLRGKKKEVYKRMWTKVKEALDKLGRMKMKYANFDAESGAYGSFSQIFSDVLVRICSFHAKQGLFRKVMFVDSIIINVSEDMIDGTIEDEAMDVNELKIEVITLDETIDPIAEEDPLEEQVASWSKTLFSNIPADLMLEQGFLGRTLSKPRAQSGALTLKPMFLGERHQPEEGSSIVGWKANTTADQFLVAVAEGIVSNLAEMMPEVFFDKYNICTLRLINKATQHVFVEAAKISYPNRKVLTDENCSLSAAYGAWVLNQNV</sequence>